<dbReference type="EMBL" id="JMIH01000023">
    <property type="protein sequence ID" value="KEO72796.1"/>
    <property type="molecule type" value="Genomic_DNA"/>
</dbReference>
<dbReference type="RefSeq" id="WP_051720019.1">
    <property type="nucleotide sequence ID" value="NZ_JMIH01000023.1"/>
</dbReference>
<accession>A0A074KS56</accession>
<gene>
    <name evidence="2" type="ORF">EL17_14275</name>
</gene>
<feature type="region of interest" description="Disordered" evidence="1">
    <location>
        <begin position="18"/>
        <end position="37"/>
    </location>
</feature>
<evidence type="ECO:0000256" key="1">
    <source>
        <dbReference type="SAM" id="MobiDB-lite"/>
    </source>
</evidence>
<evidence type="ECO:0008006" key="4">
    <source>
        <dbReference type="Google" id="ProtNLM"/>
    </source>
</evidence>
<keyword evidence="3" id="KW-1185">Reference proteome</keyword>
<name>A0A074KS56_9BACT</name>
<proteinExistence type="predicted"/>
<protein>
    <recommendedName>
        <fullName evidence="4">Transcription elongation factor</fullName>
    </recommendedName>
</protein>
<organism evidence="2 3">
    <name type="scientific">Anditalea andensis</name>
    <dbReference type="NCBI Taxonomy" id="1048983"/>
    <lineage>
        <taxon>Bacteria</taxon>
        <taxon>Pseudomonadati</taxon>
        <taxon>Bacteroidota</taxon>
        <taxon>Cytophagia</taxon>
        <taxon>Cytophagales</taxon>
        <taxon>Cytophagaceae</taxon>
        <taxon>Anditalea</taxon>
    </lineage>
</organism>
<sequence length="138" mass="15271">MQALSERIVDLKSSLEDLKEAGQSETKSSAGDKYETGREMIKQEREKYQQVLEDYEKQLEIVKNFKPDKIFLKAVPGSLVVTDSMVFYISVAYGKLKAGDSDVFAISPNAPVAQLLMEKAAGDTYVLNGKVAKIISIC</sequence>
<evidence type="ECO:0000313" key="2">
    <source>
        <dbReference type="EMBL" id="KEO72796.1"/>
    </source>
</evidence>
<reference evidence="2 3" key="1">
    <citation type="submission" date="2014-04" db="EMBL/GenBank/DDBJ databases">
        <title>Characterization and application of a salt tolerant electro-active bacterium.</title>
        <authorList>
            <person name="Yang L."/>
            <person name="Wei S."/>
            <person name="Tay Q.X.M."/>
        </authorList>
    </citation>
    <scope>NUCLEOTIDE SEQUENCE [LARGE SCALE GENOMIC DNA]</scope>
    <source>
        <strain evidence="2 3">LY1</strain>
    </source>
</reference>
<dbReference type="Proteomes" id="UP000027821">
    <property type="component" value="Unassembled WGS sequence"/>
</dbReference>
<dbReference type="OrthoDB" id="667380at2"/>
<evidence type="ECO:0000313" key="3">
    <source>
        <dbReference type="Proteomes" id="UP000027821"/>
    </source>
</evidence>
<dbReference type="AlphaFoldDB" id="A0A074KS56"/>
<dbReference type="eggNOG" id="COG0782">
    <property type="taxonomic scope" value="Bacteria"/>
</dbReference>
<comment type="caution">
    <text evidence="2">The sequence shown here is derived from an EMBL/GenBank/DDBJ whole genome shotgun (WGS) entry which is preliminary data.</text>
</comment>
<dbReference type="STRING" id="1048983.EL17_14275"/>